<accession>A0AAJ3NRY7</accession>
<evidence type="ECO:0000256" key="1">
    <source>
        <dbReference type="SAM" id="MobiDB-lite"/>
    </source>
</evidence>
<organism evidence="2 3">
    <name type="scientific">Mycobacterium saskatchewanense</name>
    <dbReference type="NCBI Taxonomy" id="220927"/>
    <lineage>
        <taxon>Bacteria</taxon>
        <taxon>Bacillati</taxon>
        <taxon>Actinomycetota</taxon>
        <taxon>Actinomycetes</taxon>
        <taxon>Mycobacteriales</taxon>
        <taxon>Mycobacteriaceae</taxon>
        <taxon>Mycobacterium</taxon>
        <taxon>Mycobacterium simiae complex</taxon>
    </lineage>
</organism>
<sequence>MLSSQGEAAAPMTFRTDTAARRPARQSISGRRIEQVTRIGTAVQAMLSTGVEIDGVPEPAAGAELIVRYVG</sequence>
<keyword evidence="3" id="KW-1185">Reference proteome</keyword>
<feature type="region of interest" description="Disordered" evidence="1">
    <location>
        <begin position="1"/>
        <end position="30"/>
    </location>
</feature>
<comment type="caution">
    <text evidence="2">The sequence shown here is derived from an EMBL/GenBank/DDBJ whole genome shotgun (WGS) entry which is preliminary data.</text>
</comment>
<reference evidence="2 3" key="1">
    <citation type="submission" date="2016-01" db="EMBL/GenBank/DDBJ databases">
        <title>The new phylogeny of the genus Mycobacterium.</title>
        <authorList>
            <person name="Tarcisio F."/>
            <person name="Conor M."/>
            <person name="Antonella G."/>
            <person name="Elisabetta G."/>
            <person name="Giulia F.S."/>
            <person name="Sara T."/>
            <person name="Anna F."/>
            <person name="Clotilde B."/>
            <person name="Roberto B."/>
            <person name="Veronica D.S."/>
            <person name="Fabio R."/>
            <person name="Monica P."/>
            <person name="Olivier J."/>
            <person name="Enrico T."/>
            <person name="Nicola S."/>
        </authorList>
    </citation>
    <scope>NUCLEOTIDE SEQUENCE [LARGE SCALE GENOMIC DNA]</scope>
    <source>
        <strain evidence="2 3">DSM 44616</strain>
    </source>
</reference>
<proteinExistence type="predicted"/>
<evidence type="ECO:0000313" key="2">
    <source>
        <dbReference type="EMBL" id="ORW73122.1"/>
    </source>
</evidence>
<protein>
    <submittedName>
        <fullName evidence="2">Uncharacterized protein</fullName>
    </submittedName>
</protein>
<dbReference type="EMBL" id="LQPR01000020">
    <property type="protein sequence ID" value="ORW73122.1"/>
    <property type="molecule type" value="Genomic_DNA"/>
</dbReference>
<dbReference type="Proteomes" id="UP000193387">
    <property type="component" value="Unassembled WGS sequence"/>
</dbReference>
<dbReference type="RefSeq" id="WP_085254766.1">
    <property type="nucleotide sequence ID" value="NZ_AP022573.1"/>
</dbReference>
<name>A0AAJ3NRY7_9MYCO</name>
<gene>
    <name evidence="2" type="ORF">AWC23_07850</name>
</gene>
<evidence type="ECO:0000313" key="3">
    <source>
        <dbReference type="Proteomes" id="UP000193387"/>
    </source>
</evidence>
<dbReference type="AlphaFoldDB" id="A0AAJ3NRY7"/>